<sequence>MHTVVDPRPCRLKYNPWLQPGCSVDIVLQLEPFCHKQTQTWVPVIDTSKVVNGPRTWSNNSFSRTTKRRAEAKLIVFCFSPPD</sequence>
<name>A0ABD0L5D0_9CAEN</name>
<evidence type="ECO:0000313" key="2">
    <source>
        <dbReference type="Proteomes" id="UP001519460"/>
    </source>
</evidence>
<comment type="caution">
    <text evidence="1">The sequence shown here is derived from an EMBL/GenBank/DDBJ whole genome shotgun (WGS) entry which is preliminary data.</text>
</comment>
<reference evidence="1 2" key="1">
    <citation type="journal article" date="2023" name="Sci. Data">
        <title>Genome assembly of the Korean intertidal mud-creeper Batillaria attramentaria.</title>
        <authorList>
            <person name="Patra A.K."/>
            <person name="Ho P.T."/>
            <person name="Jun S."/>
            <person name="Lee S.J."/>
            <person name="Kim Y."/>
            <person name="Won Y.J."/>
        </authorList>
    </citation>
    <scope>NUCLEOTIDE SEQUENCE [LARGE SCALE GENOMIC DNA]</scope>
    <source>
        <strain evidence="1">Wonlab-2016</strain>
    </source>
</reference>
<protein>
    <submittedName>
        <fullName evidence="1">Uncharacterized protein</fullName>
    </submittedName>
</protein>
<organism evidence="1 2">
    <name type="scientific">Batillaria attramentaria</name>
    <dbReference type="NCBI Taxonomy" id="370345"/>
    <lineage>
        <taxon>Eukaryota</taxon>
        <taxon>Metazoa</taxon>
        <taxon>Spiralia</taxon>
        <taxon>Lophotrochozoa</taxon>
        <taxon>Mollusca</taxon>
        <taxon>Gastropoda</taxon>
        <taxon>Caenogastropoda</taxon>
        <taxon>Sorbeoconcha</taxon>
        <taxon>Cerithioidea</taxon>
        <taxon>Batillariidae</taxon>
        <taxon>Batillaria</taxon>
    </lineage>
</organism>
<dbReference type="AlphaFoldDB" id="A0ABD0L5D0"/>
<dbReference type="Proteomes" id="UP001519460">
    <property type="component" value="Unassembled WGS sequence"/>
</dbReference>
<dbReference type="EMBL" id="JACVVK020000081">
    <property type="protein sequence ID" value="KAK7494615.1"/>
    <property type="molecule type" value="Genomic_DNA"/>
</dbReference>
<evidence type="ECO:0000313" key="1">
    <source>
        <dbReference type="EMBL" id="KAK7494615.1"/>
    </source>
</evidence>
<accession>A0ABD0L5D0</accession>
<gene>
    <name evidence="1" type="ORF">BaRGS_00014013</name>
</gene>
<proteinExistence type="predicted"/>
<keyword evidence="2" id="KW-1185">Reference proteome</keyword>